<dbReference type="EMBL" id="KQ421665">
    <property type="protein sequence ID" value="KOF76832.1"/>
    <property type="molecule type" value="Genomic_DNA"/>
</dbReference>
<feature type="region of interest" description="Disordered" evidence="1">
    <location>
        <begin position="1"/>
        <end position="21"/>
    </location>
</feature>
<evidence type="ECO:0000256" key="1">
    <source>
        <dbReference type="SAM" id="MobiDB-lite"/>
    </source>
</evidence>
<feature type="region of interest" description="Disordered" evidence="1">
    <location>
        <begin position="44"/>
        <end position="65"/>
    </location>
</feature>
<organism evidence="2">
    <name type="scientific">Octopus bimaculoides</name>
    <name type="common">California two-spotted octopus</name>
    <dbReference type="NCBI Taxonomy" id="37653"/>
    <lineage>
        <taxon>Eukaryota</taxon>
        <taxon>Metazoa</taxon>
        <taxon>Spiralia</taxon>
        <taxon>Lophotrochozoa</taxon>
        <taxon>Mollusca</taxon>
        <taxon>Cephalopoda</taxon>
        <taxon>Coleoidea</taxon>
        <taxon>Octopodiformes</taxon>
        <taxon>Octopoda</taxon>
        <taxon>Incirrata</taxon>
        <taxon>Octopodidae</taxon>
        <taxon>Octopus</taxon>
    </lineage>
</organism>
<dbReference type="AlphaFoldDB" id="A0A0L8GIK2"/>
<evidence type="ECO:0000313" key="2">
    <source>
        <dbReference type="EMBL" id="KOF76832.1"/>
    </source>
</evidence>
<accession>A0A0L8GIK2</accession>
<name>A0A0L8GIK2_OCTBM</name>
<proteinExistence type="predicted"/>
<gene>
    <name evidence="2" type="ORF">OCBIM_22032845mg</name>
</gene>
<sequence>MRRKPREMRADEGKELEADDAGRVREMMGEREGGIIDITLREREKREREREREEMRRKIWGEGEE</sequence>
<reference evidence="2" key="1">
    <citation type="submission" date="2015-07" db="EMBL/GenBank/DDBJ databases">
        <title>MeaNS - Measles Nucleotide Surveillance Program.</title>
        <authorList>
            <person name="Tran T."/>
            <person name="Druce J."/>
        </authorList>
    </citation>
    <scope>NUCLEOTIDE SEQUENCE</scope>
    <source>
        <strain evidence="2">UCB-OBI-ISO-001</strain>
        <tissue evidence="2">Gonad</tissue>
    </source>
</reference>
<protein>
    <submittedName>
        <fullName evidence="2">Uncharacterized protein</fullName>
    </submittedName>
</protein>
<feature type="compositionally biased region" description="Basic and acidic residues" evidence="1">
    <location>
        <begin position="7"/>
        <end position="21"/>
    </location>
</feature>